<keyword evidence="4" id="KW-1185">Reference proteome</keyword>
<dbReference type="Proteomes" id="UP000003257">
    <property type="component" value="Unassembled WGS sequence"/>
</dbReference>
<accession>A0ABP2DHM3</accession>
<gene>
    <name evidence="3" type="ORF">OIHEL45_07730</name>
</gene>
<evidence type="ECO:0000313" key="4">
    <source>
        <dbReference type="Proteomes" id="UP000003257"/>
    </source>
</evidence>
<dbReference type="RefSeq" id="WP_007118759.1">
    <property type="nucleotide sequence ID" value="NZ_ABID01000001.1"/>
</dbReference>
<evidence type="ECO:0000256" key="1">
    <source>
        <dbReference type="SAM" id="SignalP"/>
    </source>
</evidence>
<dbReference type="Pfam" id="PF09992">
    <property type="entry name" value="NAGPA"/>
    <property type="match status" value="1"/>
</dbReference>
<protein>
    <recommendedName>
        <fullName evidence="2">Phosphodiester glycosidase domain-containing protein</fullName>
    </recommendedName>
</protein>
<proteinExistence type="predicted"/>
<reference evidence="3 4" key="1">
    <citation type="submission" date="2007-11" db="EMBL/GenBank/DDBJ databases">
        <authorList>
            <person name="Wagner-Dobler I."/>
            <person name="Ferriera S."/>
            <person name="Johnson J."/>
            <person name="Kravitz S."/>
            <person name="Beeson K."/>
            <person name="Sutton G."/>
            <person name="Rogers Y.-H."/>
            <person name="Friedman R."/>
            <person name="Frazier M."/>
            <person name="Venter J.C."/>
        </authorList>
    </citation>
    <scope>NUCLEOTIDE SEQUENCE [LARGE SCALE GENOMIC DNA]</scope>
    <source>
        <strain evidence="3 4">HEL-45</strain>
    </source>
</reference>
<evidence type="ECO:0000259" key="2">
    <source>
        <dbReference type="Pfam" id="PF09992"/>
    </source>
</evidence>
<feature type="domain" description="Phosphodiester glycosidase" evidence="2">
    <location>
        <begin position="77"/>
        <end position="220"/>
    </location>
</feature>
<keyword evidence="1" id="KW-0732">Signal</keyword>
<evidence type="ECO:0000313" key="3">
    <source>
        <dbReference type="EMBL" id="EDQ06690.1"/>
    </source>
</evidence>
<dbReference type="EMBL" id="ABID01000001">
    <property type="protein sequence ID" value="EDQ06690.1"/>
    <property type="molecule type" value="Genomic_DNA"/>
</dbReference>
<comment type="caution">
    <text evidence="3">The sequence shown here is derived from an EMBL/GenBank/DDBJ whole genome shotgun (WGS) entry which is preliminary data.</text>
</comment>
<name>A0ABP2DHM3_9RHOB</name>
<sequence>MIRAGLIALALIALKGTPADAAECRNITFDGSSYTVCEVDLDRDDLRLFLNDDAGAPYGFFGSLDEALKAQGLRLGFAMNAGMYHEDRSPVGHYVEEGVEKRGVIDNAGPGNFGLLPNGVFCLRDGRADVIETKRFLRNRPACRFATQSGPMLVIDGALHPRFLPNSTSRYIRNGVGTSADGKRAVFAISNDVVTFHEFARLYRDELDLPNALYFDGNISRLRAPGLRRTGAGFTTLGPIIGVVTPAK</sequence>
<feature type="chain" id="PRO_5046969707" description="Phosphodiester glycosidase domain-containing protein" evidence="1">
    <location>
        <begin position="22"/>
        <end position="248"/>
    </location>
</feature>
<feature type="signal peptide" evidence="1">
    <location>
        <begin position="1"/>
        <end position="21"/>
    </location>
</feature>
<dbReference type="InterPro" id="IPR018711">
    <property type="entry name" value="NAGPA"/>
</dbReference>
<organism evidence="3 4">
    <name type="scientific">Sulfitobacter indolifex HEL-45</name>
    <dbReference type="NCBI Taxonomy" id="391624"/>
    <lineage>
        <taxon>Bacteria</taxon>
        <taxon>Pseudomonadati</taxon>
        <taxon>Pseudomonadota</taxon>
        <taxon>Alphaproteobacteria</taxon>
        <taxon>Rhodobacterales</taxon>
        <taxon>Roseobacteraceae</taxon>
        <taxon>Sulfitobacter</taxon>
    </lineage>
</organism>